<dbReference type="PANTHER" id="PTHR43102:SF2">
    <property type="entry name" value="GAF DOMAIN-CONTAINING PROTEIN"/>
    <property type="match status" value="1"/>
</dbReference>
<dbReference type="SMART" id="SM00065">
    <property type="entry name" value="GAF"/>
    <property type="match status" value="1"/>
</dbReference>
<evidence type="ECO:0000256" key="3">
    <source>
        <dbReference type="ARBA" id="ARBA00022553"/>
    </source>
</evidence>
<dbReference type="Pfam" id="PF01590">
    <property type="entry name" value="GAF"/>
    <property type="match status" value="1"/>
</dbReference>
<dbReference type="CDD" id="cd00075">
    <property type="entry name" value="HATPase"/>
    <property type="match status" value="1"/>
</dbReference>
<proteinExistence type="predicted"/>
<keyword evidence="6" id="KW-0547">Nucleotide-binding</keyword>
<keyword evidence="3" id="KW-0597">Phosphoprotein</keyword>
<evidence type="ECO:0000259" key="5">
    <source>
        <dbReference type="PROSITE" id="PS50109"/>
    </source>
</evidence>
<dbReference type="InterPro" id="IPR036097">
    <property type="entry name" value="HisK_dim/P_sf"/>
</dbReference>
<dbReference type="SUPFAM" id="SSF55781">
    <property type="entry name" value="GAF domain-like"/>
    <property type="match status" value="1"/>
</dbReference>
<dbReference type="InterPro" id="IPR004358">
    <property type="entry name" value="Sig_transdc_His_kin-like_C"/>
</dbReference>
<keyword evidence="4" id="KW-0175">Coiled coil</keyword>
<dbReference type="Pfam" id="PF02518">
    <property type="entry name" value="HATPase_c"/>
    <property type="match status" value="1"/>
</dbReference>
<dbReference type="Pfam" id="PF00512">
    <property type="entry name" value="HisKA"/>
    <property type="match status" value="1"/>
</dbReference>
<dbReference type="SUPFAM" id="SSF47384">
    <property type="entry name" value="Homodimeric domain of signal transducing histidine kinase"/>
    <property type="match status" value="1"/>
</dbReference>
<dbReference type="RefSeq" id="WP_066618793.1">
    <property type="nucleotide sequence ID" value="NZ_JBHSYQ010000003.1"/>
</dbReference>
<protein>
    <recommendedName>
        <fullName evidence="2">histidine kinase</fullName>
        <ecNumber evidence="2">2.7.13.3</ecNumber>
    </recommendedName>
</protein>
<gene>
    <name evidence="6" type="ORF">ACFQHR_08610</name>
</gene>
<reference evidence="7" key="1">
    <citation type="journal article" date="2019" name="Int. J. Syst. Evol. Microbiol.">
        <title>The Global Catalogue of Microorganisms (GCM) 10K type strain sequencing project: providing services to taxonomists for standard genome sequencing and annotation.</title>
        <authorList>
            <consortium name="The Broad Institute Genomics Platform"/>
            <consortium name="The Broad Institute Genome Sequencing Center for Infectious Disease"/>
            <person name="Wu L."/>
            <person name="Ma J."/>
        </authorList>
    </citation>
    <scope>NUCLEOTIDE SEQUENCE [LARGE SCALE GENOMIC DNA]</scope>
    <source>
        <strain evidence="7">CGMCC 4.7393</strain>
    </source>
</reference>
<evidence type="ECO:0000256" key="4">
    <source>
        <dbReference type="SAM" id="Coils"/>
    </source>
</evidence>
<accession>A0ABW2DJ61</accession>
<sequence length="405" mass="45133">MITPTLPANEPERLRLLQEYDILDSLPEKDFDEITRIASQLCQTPIALISFIDCDRQFFKSKVGLDVVETSRDVSFCAHSILNPEEVLVVHDTRKDERFAQNPFVLNPPHVTFYAGAPLVTSEGIALGTLCVVDQVPRTLEQSQIDALRALANQVVAQLELRKKLAQLNEREKKLQLANEQLDNFASIVSHDLKAPLNNIVGIAKNLEENYAAGMPPEAGQSVRLLHVAASRLREMVNGVLEYSRVTELSPKQSSSFNLSDMVSEVVEILSPPQNINVVYPKDLPRITTSKTALQQIFLNLLSNAIHYNDKALGTVEVQFVDQPTNYEFTVIDNGRGIPQTQQKRIFRLFQTFRRSKNDNVGTGIGLSTVKKLVEKLGGEVNICSEPGQGTTFSFTIQKNTFSAN</sequence>
<dbReference type="InterPro" id="IPR036890">
    <property type="entry name" value="HATPase_C_sf"/>
</dbReference>
<dbReference type="SUPFAM" id="SSF55874">
    <property type="entry name" value="ATPase domain of HSP90 chaperone/DNA topoisomerase II/histidine kinase"/>
    <property type="match status" value="1"/>
</dbReference>
<dbReference type="PRINTS" id="PR00344">
    <property type="entry name" value="BCTRLSENSOR"/>
</dbReference>
<name>A0ABW2DJ61_9BACT</name>
<dbReference type="Gene3D" id="3.30.565.10">
    <property type="entry name" value="Histidine kinase-like ATPase, C-terminal domain"/>
    <property type="match status" value="1"/>
</dbReference>
<comment type="catalytic activity">
    <reaction evidence="1">
        <text>ATP + protein L-histidine = ADP + protein N-phospho-L-histidine.</text>
        <dbReference type="EC" id="2.7.13.3"/>
    </reaction>
</comment>
<evidence type="ECO:0000256" key="2">
    <source>
        <dbReference type="ARBA" id="ARBA00012438"/>
    </source>
</evidence>
<keyword evidence="6" id="KW-0067">ATP-binding</keyword>
<dbReference type="Proteomes" id="UP001596405">
    <property type="component" value="Unassembled WGS sequence"/>
</dbReference>
<organism evidence="6 7">
    <name type="scientific">Rufibacter roseus</name>
    <dbReference type="NCBI Taxonomy" id="1567108"/>
    <lineage>
        <taxon>Bacteria</taxon>
        <taxon>Pseudomonadati</taxon>
        <taxon>Bacteroidota</taxon>
        <taxon>Cytophagia</taxon>
        <taxon>Cytophagales</taxon>
        <taxon>Hymenobacteraceae</taxon>
        <taxon>Rufibacter</taxon>
    </lineage>
</organism>
<dbReference type="EC" id="2.7.13.3" evidence="2"/>
<dbReference type="CDD" id="cd00082">
    <property type="entry name" value="HisKA"/>
    <property type="match status" value="1"/>
</dbReference>
<dbReference type="GO" id="GO:0005524">
    <property type="term" value="F:ATP binding"/>
    <property type="evidence" value="ECO:0007669"/>
    <property type="project" value="UniProtKB-KW"/>
</dbReference>
<dbReference type="InterPro" id="IPR029016">
    <property type="entry name" value="GAF-like_dom_sf"/>
</dbReference>
<dbReference type="InterPro" id="IPR003661">
    <property type="entry name" value="HisK_dim/P_dom"/>
</dbReference>
<dbReference type="EMBL" id="JBHSYQ010000003">
    <property type="protein sequence ID" value="MFC6997685.1"/>
    <property type="molecule type" value="Genomic_DNA"/>
</dbReference>
<dbReference type="InterPro" id="IPR003018">
    <property type="entry name" value="GAF"/>
</dbReference>
<dbReference type="PANTHER" id="PTHR43102">
    <property type="entry name" value="SLR1143 PROTEIN"/>
    <property type="match status" value="1"/>
</dbReference>
<evidence type="ECO:0000313" key="7">
    <source>
        <dbReference type="Proteomes" id="UP001596405"/>
    </source>
</evidence>
<keyword evidence="7" id="KW-1185">Reference proteome</keyword>
<evidence type="ECO:0000313" key="6">
    <source>
        <dbReference type="EMBL" id="MFC6997685.1"/>
    </source>
</evidence>
<dbReference type="InterPro" id="IPR003594">
    <property type="entry name" value="HATPase_dom"/>
</dbReference>
<dbReference type="PROSITE" id="PS50109">
    <property type="entry name" value="HIS_KIN"/>
    <property type="match status" value="1"/>
</dbReference>
<dbReference type="SMART" id="SM00387">
    <property type="entry name" value="HATPase_c"/>
    <property type="match status" value="1"/>
</dbReference>
<evidence type="ECO:0000256" key="1">
    <source>
        <dbReference type="ARBA" id="ARBA00000085"/>
    </source>
</evidence>
<dbReference type="SMART" id="SM00388">
    <property type="entry name" value="HisKA"/>
    <property type="match status" value="1"/>
</dbReference>
<dbReference type="InterPro" id="IPR005467">
    <property type="entry name" value="His_kinase_dom"/>
</dbReference>
<dbReference type="Gene3D" id="1.10.287.130">
    <property type="match status" value="1"/>
</dbReference>
<comment type="caution">
    <text evidence="6">The sequence shown here is derived from an EMBL/GenBank/DDBJ whole genome shotgun (WGS) entry which is preliminary data.</text>
</comment>
<feature type="domain" description="Histidine kinase" evidence="5">
    <location>
        <begin position="188"/>
        <end position="401"/>
    </location>
</feature>
<dbReference type="Gene3D" id="3.30.450.40">
    <property type="match status" value="1"/>
</dbReference>
<feature type="coiled-coil region" evidence="4">
    <location>
        <begin position="158"/>
        <end position="185"/>
    </location>
</feature>